<dbReference type="PANTHER" id="PTHR38045">
    <property type="entry name" value="CHROMOSOME 1, WHOLE GENOME SHOTGUN SEQUENCE"/>
    <property type="match status" value="1"/>
</dbReference>
<evidence type="ECO:0000259" key="2">
    <source>
        <dbReference type="Pfam" id="PF07940"/>
    </source>
</evidence>
<dbReference type="PANTHER" id="PTHR38045:SF1">
    <property type="entry name" value="HEPARINASE II_III-LIKE PROTEIN"/>
    <property type="match status" value="1"/>
</dbReference>
<gene>
    <name evidence="3" type="ORF">SAMN05421766_102234</name>
</gene>
<proteinExistence type="predicted"/>
<evidence type="ECO:0000313" key="4">
    <source>
        <dbReference type="Proteomes" id="UP000185728"/>
    </source>
</evidence>
<dbReference type="SUPFAM" id="SSF48230">
    <property type="entry name" value="Chondroitin AC/alginate lyase"/>
    <property type="match status" value="1"/>
</dbReference>
<protein>
    <submittedName>
        <fullName evidence="3">Heparinase II/III-like protein</fullName>
    </submittedName>
</protein>
<name>A0ABY1KLS6_9FLAO</name>
<dbReference type="Proteomes" id="UP000185728">
    <property type="component" value="Unassembled WGS sequence"/>
</dbReference>
<comment type="subcellular location">
    <subcellularLocation>
        <location evidence="1">Cell envelope</location>
    </subcellularLocation>
</comment>
<accession>A0ABY1KLS6</accession>
<dbReference type="EMBL" id="FTOB01000002">
    <property type="protein sequence ID" value="SIS48256.1"/>
    <property type="molecule type" value="Genomic_DNA"/>
</dbReference>
<evidence type="ECO:0000256" key="1">
    <source>
        <dbReference type="ARBA" id="ARBA00004196"/>
    </source>
</evidence>
<dbReference type="RefSeq" id="WP_076454022.1">
    <property type="nucleotide sequence ID" value="NZ_FTOB01000002.1"/>
</dbReference>
<dbReference type="InterPro" id="IPR012480">
    <property type="entry name" value="Hepar_II_III_C"/>
</dbReference>
<reference evidence="3 4" key="1">
    <citation type="submission" date="2017-01" db="EMBL/GenBank/DDBJ databases">
        <authorList>
            <person name="Varghese N."/>
            <person name="Submissions S."/>
        </authorList>
    </citation>
    <scope>NUCLEOTIDE SEQUENCE [LARGE SCALE GENOMIC DNA]</scope>
    <source>
        <strain evidence="3 4">DSM 2061</strain>
    </source>
</reference>
<keyword evidence="4" id="KW-1185">Reference proteome</keyword>
<dbReference type="Gene3D" id="2.70.98.70">
    <property type="match status" value="1"/>
</dbReference>
<dbReference type="InterPro" id="IPR008929">
    <property type="entry name" value="Chondroitin_lyas"/>
</dbReference>
<organism evidence="3 4">
    <name type="scientific">Zobellia uliginosa</name>
    <dbReference type="NCBI Taxonomy" id="143224"/>
    <lineage>
        <taxon>Bacteria</taxon>
        <taxon>Pseudomonadati</taxon>
        <taxon>Bacteroidota</taxon>
        <taxon>Flavobacteriia</taxon>
        <taxon>Flavobacteriales</taxon>
        <taxon>Flavobacteriaceae</taxon>
        <taxon>Zobellia</taxon>
    </lineage>
</organism>
<evidence type="ECO:0000313" key="3">
    <source>
        <dbReference type="EMBL" id="SIS48256.1"/>
    </source>
</evidence>
<dbReference type="Gene3D" id="1.50.10.100">
    <property type="entry name" value="Chondroitin AC/alginate lyase"/>
    <property type="match status" value="1"/>
</dbReference>
<sequence>MKRTLLYIFLALVVVGRAQERNYLLHTDANIKQLKNQISRNEAVRKSWDTQYKKAEKLLKKGKLKAADCQLLGLAYRMTGKPKFAEAIKVILIDYTKRDTWESKTLLSRTPKWKGGLKTSHTSFYIAIGYDCIYNYLTENERQEIAEDFVKVGITPPREDWLLPNTDFHTFDTMGHNWWSACVYMAGFSSLAIRNEIPEAQKWVDEIADTAKEWIDYSGSLLQNKPPTFDKDGGFYESINYASYGVSQYLLFRYAFQSALPEVKQVELPILDKIGDFFIQTSYYVKDDKVMSVNFGDSFINKTGNSCVTLLWHLGYTDDKYAWYIDKVSQGSDNEGMQLETPNGLLLHPVLPKLADDFVPDLPTSHLYKDMGWATLRNSWDDNATMLAVKSGFTWNHTHADAGSYILFHKGKNLIIDSGNASYLSPLYTEYYCQSEAHNVVMFNGEGQNRKDIYFGVTNQGSLHNLVEGENFKYLLANATGPYSHILSRNYRNFVWVGDVILVIDDLLAHKPGKFEWLLHYNGESTLKGGIDLTIKEDDAKVLVRPLYPETFPPGGERPHDFPEHMLLTEKMGYEDHHPEQIKPYWSISHFEETVRTKFVSAIILEDEENKGKLPVIERFEGTDFLGVSITQEGKTTQVYLNLLADGRLKHRNSVIDMNGWQTDAYLTVLTFKEGADVTNIENIDELFIGHGSYLRRDGKALMHSHSKYTALVEDFNSGSLKVEFQGQANTTLSIHTKNVETSVDIGRNVKSQSFDESLNMIQLKITE</sequence>
<dbReference type="Pfam" id="PF07940">
    <property type="entry name" value="Hepar_II_III_C"/>
    <property type="match status" value="1"/>
</dbReference>
<feature type="domain" description="Heparinase II/III-like C-terminal" evidence="2">
    <location>
        <begin position="363"/>
        <end position="532"/>
    </location>
</feature>
<comment type="caution">
    <text evidence="3">The sequence shown here is derived from an EMBL/GenBank/DDBJ whole genome shotgun (WGS) entry which is preliminary data.</text>
</comment>